<feature type="chain" id="PRO_5015083668" evidence="3">
    <location>
        <begin position="22"/>
        <end position="229"/>
    </location>
</feature>
<feature type="compositionally biased region" description="Basic and acidic residues" evidence="1">
    <location>
        <begin position="69"/>
        <end position="85"/>
    </location>
</feature>
<dbReference type="Proteomes" id="UP000235388">
    <property type="component" value="Unassembled WGS sequence"/>
</dbReference>
<evidence type="ECO:0000313" key="5">
    <source>
        <dbReference type="EMBL" id="PLW21119.1"/>
    </source>
</evidence>
<evidence type="ECO:0000313" key="7">
    <source>
        <dbReference type="EMBL" id="PLW58456.1"/>
    </source>
</evidence>
<evidence type="ECO:0000313" key="4">
    <source>
        <dbReference type="EMBL" id="PLW07461.1"/>
    </source>
</evidence>
<evidence type="ECO:0000256" key="2">
    <source>
        <dbReference type="SAM" id="Phobius"/>
    </source>
</evidence>
<feature type="signal peptide" evidence="3">
    <location>
        <begin position="1"/>
        <end position="21"/>
    </location>
</feature>
<dbReference type="AlphaFoldDB" id="A0A2N5T6I9"/>
<evidence type="ECO:0000256" key="1">
    <source>
        <dbReference type="SAM" id="MobiDB-lite"/>
    </source>
</evidence>
<reference evidence="8 9" key="1">
    <citation type="submission" date="2017-11" db="EMBL/GenBank/DDBJ databases">
        <title>De novo assembly and phasing of dikaryotic genomes from two isolates of Puccinia coronata f. sp. avenae, the causal agent of oat crown rust.</title>
        <authorList>
            <person name="Miller M.E."/>
            <person name="Zhang Y."/>
            <person name="Omidvar V."/>
            <person name="Sperschneider J."/>
            <person name="Schwessinger B."/>
            <person name="Raley C."/>
            <person name="Palmer J.M."/>
            <person name="Garnica D."/>
            <person name="Upadhyaya N."/>
            <person name="Rathjen J."/>
            <person name="Taylor J.M."/>
            <person name="Park R.F."/>
            <person name="Dodds P.N."/>
            <person name="Hirsch C.D."/>
            <person name="Kianian S.F."/>
            <person name="Figueroa M."/>
        </authorList>
    </citation>
    <scope>NUCLEOTIDE SEQUENCE [LARGE SCALE GENOMIC DNA]</scope>
    <source>
        <strain evidence="5">12NC29</strain>
        <strain evidence="4">12SD80</strain>
    </source>
</reference>
<dbReference type="EMBL" id="PGCI01000395">
    <property type="protein sequence ID" value="PLW27702.1"/>
    <property type="molecule type" value="Genomic_DNA"/>
</dbReference>
<keyword evidence="3" id="KW-0732">Signal</keyword>
<sequence length="229" mass="26430">MWFAPVLAILYVVCIVGPTRSTSADIKEIGRPGKAVEQDSSNLPHDRATVLPEEGGEATRSQASINKLMDGRDSRIPRYSSESRGEPSSSRADQDIDEPIPMPPSHPHHQRDRMNIRQANNQQAIDHNREVDNNPHHQWQQEDPEHDDDLVGGHHFIDARELELQLKLFLYAPILTQFARSVGINTSSSTMTVSFFYYLAVWFYFFYHPTFRPLVYKLFELFDRLRRNP</sequence>
<protein>
    <submittedName>
        <fullName evidence="5">Uncharacterized protein</fullName>
    </submittedName>
</protein>
<dbReference type="EMBL" id="PGCJ01000003">
    <property type="protein sequence ID" value="PLW58456.1"/>
    <property type="molecule type" value="Genomic_DNA"/>
</dbReference>
<evidence type="ECO:0000256" key="3">
    <source>
        <dbReference type="SAM" id="SignalP"/>
    </source>
</evidence>
<comment type="caution">
    <text evidence="5">The sequence shown here is derived from an EMBL/GenBank/DDBJ whole genome shotgun (WGS) entry which is preliminary data.</text>
</comment>
<evidence type="ECO:0000313" key="8">
    <source>
        <dbReference type="Proteomes" id="UP000235388"/>
    </source>
</evidence>
<accession>A0A2N5T6I9</accession>
<evidence type="ECO:0000313" key="6">
    <source>
        <dbReference type="EMBL" id="PLW27702.1"/>
    </source>
</evidence>
<dbReference type="EMBL" id="PGCI01001128">
    <property type="protein sequence ID" value="PLW07461.1"/>
    <property type="molecule type" value="Genomic_DNA"/>
</dbReference>
<proteinExistence type="predicted"/>
<feature type="transmembrane region" description="Helical" evidence="2">
    <location>
        <begin position="195"/>
        <end position="219"/>
    </location>
</feature>
<keyword evidence="8" id="KW-1185">Reference proteome</keyword>
<dbReference type="EMBL" id="PGCJ01000787">
    <property type="protein sequence ID" value="PLW21119.1"/>
    <property type="molecule type" value="Genomic_DNA"/>
</dbReference>
<keyword evidence="2" id="KW-0812">Transmembrane</keyword>
<keyword evidence="2" id="KW-1133">Transmembrane helix</keyword>
<gene>
    <name evidence="7" type="ORF">PCANC_00459</name>
    <name evidence="5" type="ORF">PCANC_05465</name>
    <name evidence="6" type="ORF">PCASD_17853</name>
    <name evidence="4" type="ORF">PCASD_21069</name>
</gene>
<name>A0A2N5T6I9_9BASI</name>
<keyword evidence="2" id="KW-0472">Membrane</keyword>
<evidence type="ECO:0000313" key="9">
    <source>
        <dbReference type="Proteomes" id="UP000235392"/>
    </source>
</evidence>
<organism evidence="5 8">
    <name type="scientific">Puccinia coronata f. sp. avenae</name>
    <dbReference type="NCBI Taxonomy" id="200324"/>
    <lineage>
        <taxon>Eukaryota</taxon>
        <taxon>Fungi</taxon>
        <taxon>Dikarya</taxon>
        <taxon>Basidiomycota</taxon>
        <taxon>Pucciniomycotina</taxon>
        <taxon>Pucciniomycetes</taxon>
        <taxon>Pucciniales</taxon>
        <taxon>Pucciniaceae</taxon>
        <taxon>Puccinia</taxon>
    </lineage>
</organism>
<dbReference type="Proteomes" id="UP000235392">
    <property type="component" value="Unassembled WGS sequence"/>
</dbReference>
<feature type="region of interest" description="Disordered" evidence="1">
    <location>
        <begin position="30"/>
        <end position="111"/>
    </location>
</feature>